<reference evidence="1 2" key="1">
    <citation type="submission" date="2018-10" db="EMBL/GenBank/DDBJ databases">
        <title>Genomic Encyclopedia of Type Strains, Phase IV (KMG-IV): sequencing the most valuable type-strain genomes for metagenomic binning, comparative biology and taxonomic classification.</title>
        <authorList>
            <person name="Goeker M."/>
        </authorList>
    </citation>
    <scope>NUCLEOTIDE SEQUENCE [LARGE SCALE GENOMIC DNA]</scope>
    <source>
        <strain evidence="1 2">DSM 25586</strain>
    </source>
</reference>
<protein>
    <submittedName>
        <fullName evidence="1">Uncharacterized protein</fullName>
    </submittedName>
</protein>
<comment type="caution">
    <text evidence="1">The sequence shown here is derived from an EMBL/GenBank/DDBJ whole genome shotgun (WGS) entry which is preliminary data.</text>
</comment>
<name>A0A495E8D8_9MICC</name>
<dbReference type="EMBL" id="RBIR01000011">
    <property type="protein sequence ID" value="RKR12743.1"/>
    <property type="molecule type" value="Genomic_DNA"/>
</dbReference>
<dbReference type="OrthoDB" id="4943080at2"/>
<dbReference type="RefSeq" id="WP_147429647.1">
    <property type="nucleotide sequence ID" value="NZ_RBIR01000011.1"/>
</dbReference>
<evidence type="ECO:0000313" key="1">
    <source>
        <dbReference type="EMBL" id="RKR12743.1"/>
    </source>
</evidence>
<dbReference type="Proteomes" id="UP000276055">
    <property type="component" value="Unassembled WGS sequence"/>
</dbReference>
<organism evidence="1 2">
    <name type="scientific">Arthrobacter oryzae</name>
    <dbReference type="NCBI Taxonomy" id="409290"/>
    <lineage>
        <taxon>Bacteria</taxon>
        <taxon>Bacillati</taxon>
        <taxon>Actinomycetota</taxon>
        <taxon>Actinomycetes</taxon>
        <taxon>Micrococcales</taxon>
        <taxon>Micrococcaceae</taxon>
        <taxon>Arthrobacter</taxon>
    </lineage>
</organism>
<dbReference type="AlphaFoldDB" id="A0A495E8D8"/>
<sequence length="142" mass="15607">MTITSNTYLPRDAHQPRGRRPWCATCDTDRHLLVDSVAMMNLQQETLAAAISCTKCGNSHVMATTAALLATIPGRTGNAGAAVPRDDAYRHCQEPMSAVDPERRSAHLPVSTHAGTQDFLGDYLRTRVLRCRCGFQMDIPRP</sequence>
<gene>
    <name evidence="1" type="ORF">C8D78_3650</name>
</gene>
<proteinExistence type="predicted"/>
<evidence type="ECO:0000313" key="2">
    <source>
        <dbReference type="Proteomes" id="UP000276055"/>
    </source>
</evidence>
<accession>A0A495E8D8</accession>